<feature type="domain" description="Peptidase A1" evidence="3">
    <location>
        <begin position="16"/>
        <end position="161"/>
    </location>
</feature>
<evidence type="ECO:0000256" key="2">
    <source>
        <dbReference type="SAM" id="MobiDB-lite"/>
    </source>
</evidence>
<dbReference type="InterPro" id="IPR001461">
    <property type="entry name" value="Aspartic_peptidase_A1"/>
</dbReference>
<dbReference type="GO" id="GO:0004190">
    <property type="term" value="F:aspartic-type endopeptidase activity"/>
    <property type="evidence" value="ECO:0007669"/>
    <property type="project" value="InterPro"/>
</dbReference>
<dbReference type="InterPro" id="IPR034164">
    <property type="entry name" value="Pepsin-like_dom"/>
</dbReference>
<feature type="compositionally biased region" description="Low complexity" evidence="2">
    <location>
        <begin position="56"/>
        <end position="72"/>
    </location>
</feature>
<comment type="caution">
    <text evidence="4">The sequence shown here is derived from an EMBL/GenBank/DDBJ whole genome shotgun (WGS) entry which is preliminary data.</text>
</comment>
<feature type="region of interest" description="Disordered" evidence="2">
    <location>
        <begin position="56"/>
        <end position="82"/>
    </location>
</feature>
<proteinExistence type="inferred from homology"/>
<feature type="region of interest" description="Disordered" evidence="2">
    <location>
        <begin position="130"/>
        <end position="161"/>
    </location>
</feature>
<dbReference type="PROSITE" id="PS51767">
    <property type="entry name" value="PEPTIDASE_A1"/>
    <property type="match status" value="1"/>
</dbReference>
<dbReference type="InterPro" id="IPR033121">
    <property type="entry name" value="PEPTIDASE_A1"/>
</dbReference>
<keyword evidence="5" id="KW-1185">Reference proteome</keyword>
<evidence type="ECO:0000313" key="5">
    <source>
        <dbReference type="Proteomes" id="UP000521943"/>
    </source>
</evidence>
<dbReference type="CDD" id="cd05471">
    <property type="entry name" value="pepsin_like"/>
    <property type="match status" value="1"/>
</dbReference>
<dbReference type="Pfam" id="PF00026">
    <property type="entry name" value="Asp"/>
    <property type="match status" value="1"/>
</dbReference>
<protein>
    <submittedName>
        <fullName evidence="4">Aspartic peptidase domain-containing protein</fullName>
    </submittedName>
</protein>
<feature type="compositionally biased region" description="Pro residues" evidence="2">
    <location>
        <begin position="137"/>
        <end position="161"/>
    </location>
</feature>
<dbReference type="InterPro" id="IPR021109">
    <property type="entry name" value="Peptidase_aspartic_dom_sf"/>
</dbReference>
<dbReference type="SUPFAM" id="SSF50630">
    <property type="entry name" value="Acid proteases"/>
    <property type="match status" value="1"/>
</dbReference>
<reference evidence="4 5" key="1">
    <citation type="submission" date="2020-07" db="EMBL/GenBank/DDBJ databases">
        <title>Comparative genomics of pyrophilous fungi reveals a link between fire events and developmental genes.</title>
        <authorList>
            <consortium name="DOE Joint Genome Institute"/>
            <person name="Steindorff A.S."/>
            <person name="Carver A."/>
            <person name="Calhoun S."/>
            <person name="Stillman K."/>
            <person name="Liu H."/>
            <person name="Lipzen A."/>
            <person name="Pangilinan J."/>
            <person name="Labutti K."/>
            <person name="Bruns T.D."/>
            <person name="Grigoriev I.V."/>
        </authorList>
    </citation>
    <scope>NUCLEOTIDE SEQUENCE [LARGE SCALE GENOMIC DNA]</scope>
    <source>
        <strain evidence="4 5">CBS 144469</strain>
    </source>
</reference>
<gene>
    <name evidence="4" type="ORF">DFP72DRAFT_885047</name>
</gene>
<comment type="similarity">
    <text evidence="1">Belongs to the peptidase A1 family.</text>
</comment>
<organism evidence="4 5">
    <name type="scientific">Ephemerocybe angulata</name>
    <dbReference type="NCBI Taxonomy" id="980116"/>
    <lineage>
        <taxon>Eukaryota</taxon>
        <taxon>Fungi</taxon>
        <taxon>Dikarya</taxon>
        <taxon>Basidiomycota</taxon>
        <taxon>Agaricomycotina</taxon>
        <taxon>Agaricomycetes</taxon>
        <taxon>Agaricomycetidae</taxon>
        <taxon>Agaricales</taxon>
        <taxon>Agaricineae</taxon>
        <taxon>Psathyrellaceae</taxon>
        <taxon>Ephemerocybe</taxon>
    </lineage>
</organism>
<dbReference type="PANTHER" id="PTHR47966">
    <property type="entry name" value="BETA-SITE APP-CLEAVING ENZYME, ISOFORM A-RELATED"/>
    <property type="match status" value="1"/>
</dbReference>
<name>A0A8H6I5P9_9AGAR</name>
<evidence type="ECO:0000313" key="4">
    <source>
        <dbReference type="EMBL" id="KAF6759390.1"/>
    </source>
</evidence>
<dbReference type="OrthoDB" id="2747330at2759"/>
<sequence length="161" mass="16953">MLPMMMLGGGVYDANYELPVTVGRNEKPQLFLLQVDIGSSDLWIASTDCTSSKCSDITSSSSSTTSVASSSKAMYDPGSSGADSTGADFTISYLQGHVSGPVYWDKAQIGGYSIENQAVNIIQSILLPPLVSTPQSTPRPPLQPPPPLSPPSPSRPPFMVS</sequence>
<accession>A0A8H6I5P9</accession>
<dbReference type="Gene3D" id="2.40.70.10">
    <property type="entry name" value="Acid Proteases"/>
    <property type="match status" value="1"/>
</dbReference>
<dbReference type="Proteomes" id="UP000521943">
    <property type="component" value="Unassembled WGS sequence"/>
</dbReference>
<dbReference type="EMBL" id="JACGCI010000015">
    <property type="protein sequence ID" value="KAF6759390.1"/>
    <property type="molecule type" value="Genomic_DNA"/>
</dbReference>
<evidence type="ECO:0000259" key="3">
    <source>
        <dbReference type="PROSITE" id="PS51767"/>
    </source>
</evidence>
<dbReference type="GO" id="GO:0006508">
    <property type="term" value="P:proteolysis"/>
    <property type="evidence" value="ECO:0007669"/>
    <property type="project" value="InterPro"/>
</dbReference>
<evidence type="ECO:0000256" key="1">
    <source>
        <dbReference type="ARBA" id="ARBA00007447"/>
    </source>
</evidence>
<dbReference type="AlphaFoldDB" id="A0A8H6I5P9"/>
<dbReference type="PANTHER" id="PTHR47966:SF51">
    <property type="entry name" value="BETA-SITE APP-CLEAVING ENZYME, ISOFORM A-RELATED"/>
    <property type="match status" value="1"/>
</dbReference>